<accession>A0A9X6WGQ5</accession>
<gene>
    <name evidence="1" type="ORF">COJ15_32805</name>
</gene>
<comment type="caution">
    <text evidence="1">The sequence shown here is derived from an EMBL/GenBank/DDBJ whole genome shotgun (WGS) entry which is preliminary data.</text>
</comment>
<evidence type="ECO:0000313" key="2">
    <source>
        <dbReference type="Proteomes" id="UP000224003"/>
    </source>
</evidence>
<sequence length="67" mass="7693">MKDAIHDCYVSVTGAVPTKEQIKMIETLLPTRVKHLADEWGCNDTEVRDAIYVLIENNLEKIQYTNN</sequence>
<evidence type="ECO:0000313" key="1">
    <source>
        <dbReference type="EMBL" id="PFJ29046.1"/>
    </source>
</evidence>
<proteinExistence type="predicted"/>
<protein>
    <submittedName>
        <fullName evidence="1">Uncharacterized protein</fullName>
    </submittedName>
</protein>
<name>A0A9X6WGQ5_BACTU</name>
<reference evidence="1 2" key="1">
    <citation type="submission" date="2017-09" db="EMBL/GenBank/DDBJ databases">
        <title>Large-scale bioinformatics analysis of Bacillus genomes uncovers conserved roles of natural products in bacterial physiology.</title>
        <authorList>
            <consortium name="Agbiome Team Llc"/>
            <person name="Bleich R.M."/>
            <person name="Grubbs K.J."/>
            <person name="Santa Maria K.C."/>
            <person name="Allen S.E."/>
            <person name="Farag S."/>
            <person name="Shank E.A."/>
            <person name="Bowers A."/>
        </authorList>
    </citation>
    <scope>NUCLEOTIDE SEQUENCE [LARGE SCALE GENOMIC DNA]</scope>
    <source>
        <strain evidence="1 2">AFS085496</strain>
    </source>
</reference>
<dbReference type="RefSeq" id="WP_098517736.1">
    <property type="nucleotide sequence ID" value="NZ_NUVX01000081.1"/>
</dbReference>
<dbReference type="Proteomes" id="UP000224003">
    <property type="component" value="Unassembled WGS sequence"/>
</dbReference>
<dbReference type="EMBL" id="NUVX01000081">
    <property type="protein sequence ID" value="PFJ29046.1"/>
    <property type="molecule type" value="Genomic_DNA"/>
</dbReference>
<dbReference type="AlphaFoldDB" id="A0A9X6WGQ5"/>
<organism evidence="1 2">
    <name type="scientific">Bacillus thuringiensis</name>
    <dbReference type="NCBI Taxonomy" id="1428"/>
    <lineage>
        <taxon>Bacteria</taxon>
        <taxon>Bacillati</taxon>
        <taxon>Bacillota</taxon>
        <taxon>Bacilli</taxon>
        <taxon>Bacillales</taxon>
        <taxon>Bacillaceae</taxon>
        <taxon>Bacillus</taxon>
        <taxon>Bacillus cereus group</taxon>
    </lineage>
</organism>